<dbReference type="OrthoDB" id="315417at2"/>
<keyword evidence="4 14" id="KW-0597">Phosphoprotein</keyword>
<keyword evidence="10" id="KW-1133">Transmembrane helix</keyword>
<evidence type="ECO:0000313" key="19">
    <source>
        <dbReference type="Proteomes" id="UP000403266"/>
    </source>
</evidence>
<dbReference type="InterPro" id="IPR036097">
    <property type="entry name" value="HisK_dim/P_sf"/>
</dbReference>
<keyword evidence="13 15" id="KW-0456">Lyase</keyword>
<name>A0A5N7MVZ9_9HYPH</name>
<dbReference type="SUPFAM" id="SSF52172">
    <property type="entry name" value="CheY-like"/>
    <property type="match status" value="1"/>
</dbReference>
<evidence type="ECO:0000256" key="9">
    <source>
        <dbReference type="ARBA" id="ARBA00022840"/>
    </source>
</evidence>
<dbReference type="SMART" id="SM00044">
    <property type="entry name" value="CYCc"/>
    <property type="match status" value="1"/>
</dbReference>
<evidence type="ECO:0000256" key="8">
    <source>
        <dbReference type="ARBA" id="ARBA00022777"/>
    </source>
</evidence>
<dbReference type="Pfam" id="PF00211">
    <property type="entry name" value="Guanylate_cyc"/>
    <property type="match status" value="1"/>
</dbReference>
<keyword evidence="5" id="KW-0808">Transferase</keyword>
<dbReference type="GO" id="GO:0000155">
    <property type="term" value="F:phosphorelay sensor kinase activity"/>
    <property type="evidence" value="ECO:0007669"/>
    <property type="project" value="InterPro"/>
</dbReference>
<accession>A0A5N7MVZ9</accession>
<keyword evidence="9" id="KW-0067">ATP-binding</keyword>
<dbReference type="InterPro" id="IPR029787">
    <property type="entry name" value="Nucleotide_cyclase"/>
</dbReference>
<dbReference type="RefSeq" id="WP_152714514.1">
    <property type="nucleotide sequence ID" value="NZ_VOSJ01000131.1"/>
</dbReference>
<evidence type="ECO:0000256" key="15">
    <source>
        <dbReference type="RuleBase" id="RU000405"/>
    </source>
</evidence>
<keyword evidence="19" id="KW-1185">Reference proteome</keyword>
<dbReference type="AlphaFoldDB" id="A0A5N7MVZ9"/>
<evidence type="ECO:0000256" key="4">
    <source>
        <dbReference type="ARBA" id="ARBA00022553"/>
    </source>
</evidence>
<evidence type="ECO:0000256" key="6">
    <source>
        <dbReference type="ARBA" id="ARBA00022692"/>
    </source>
</evidence>
<dbReference type="InterPro" id="IPR018297">
    <property type="entry name" value="A/G_cyclase_CS"/>
</dbReference>
<evidence type="ECO:0000256" key="10">
    <source>
        <dbReference type="ARBA" id="ARBA00022989"/>
    </source>
</evidence>
<feature type="modified residue" description="4-aspartylphosphate" evidence="14">
    <location>
        <position position="246"/>
    </location>
</feature>
<dbReference type="InterPro" id="IPR001789">
    <property type="entry name" value="Sig_transdc_resp-reg_receiver"/>
</dbReference>
<evidence type="ECO:0000256" key="2">
    <source>
        <dbReference type="ARBA" id="ARBA00004370"/>
    </source>
</evidence>
<feature type="domain" description="Response regulatory" evidence="16">
    <location>
        <begin position="197"/>
        <end position="313"/>
    </location>
</feature>
<dbReference type="EMBL" id="VOSK01000130">
    <property type="protein sequence ID" value="MPR28216.1"/>
    <property type="molecule type" value="Genomic_DNA"/>
</dbReference>
<dbReference type="SMART" id="SM00448">
    <property type="entry name" value="REC"/>
    <property type="match status" value="1"/>
</dbReference>
<dbReference type="PROSITE" id="PS50125">
    <property type="entry name" value="GUANYLATE_CYCLASE_2"/>
    <property type="match status" value="1"/>
</dbReference>
<dbReference type="PANTHER" id="PTHR11920:SF335">
    <property type="entry name" value="GUANYLATE CYCLASE"/>
    <property type="match status" value="1"/>
</dbReference>
<comment type="catalytic activity">
    <reaction evidence="1">
        <text>ATP + protein L-histidine = ADP + protein N-phospho-L-histidine.</text>
        <dbReference type="EC" id="2.7.13.3"/>
    </reaction>
</comment>
<dbReference type="GO" id="GO:0005524">
    <property type="term" value="F:ATP binding"/>
    <property type="evidence" value="ECO:0007669"/>
    <property type="project" value="UniProtKB-KW"/>
</dbReference>
<gene>
    <name evidence="18" type="ORF">FS320_24390</name>
</gene>
<evidence type="ECO:0000259" key="17">
    <source>
        <dbReference type="PROSITE" id="PS50125"/>
    </source>
</evidence>
<dbReference type="InterPro" id="IPR003661">
    <property type="entry name" value="HisK_dim/P_dom"/>
</dbReference>
<dbReference type="PROSITE" id="PS50110">
    <property type="entry name" value="RESPONSE_REGULATORY"/>
    <property type="match status" value="1"/>
</dbReference>
<organism evidence="18 19">
    <name type="scientific">Microvirga tunisiensis</name>
    <dbReference type="NCBI Taxonomy" id="2108360"/>
    <lineage>
        <taxon>Bacteria</taxon>
        <taxon>Pseudomonadati</taxon>
        <taxon>Pseudomonadota</taxon>
        <taxon>Alphaproteobacteria</taxon>
        <taxon>Hyphomicrobiales</taxon>
        <taxon>Methylobacteriaceae</taxon>
        <taxon>Microvirga</taxon>
    </lineage>
</organism>
<dbReference type="GO" id="GO:0009190">
    <property type="term" value="P:cyclic nucleotide biosynthetic process"/>
    <property type="evidence" value="ECO:0007669"/>
    <property type="project" value="InterPro"/>
</dbReference>
<dbReference type="Pfam" id="PF00072">
    <property type="entry name" value="Response_reg"/>
    <property type="match status" value="1"/>
</dbReference>
<keyword evidence="7" id="KW-0547">Nucleotide-binding</keyword>
<protein>
    <recommendedName>
        <fullName evidence="3">histidine kinase</fullName>
        <ecNumber evidence="3">2.7.13.3</ecNumber>
    </recommendedName>
</protein>
<reference evidence="18 19" key="1">
    <citation type="journal article" date="2019" name="Syst. Appl. Microbiol.">
        <title>Microvirga tunisiensis sp. nov., a root nodule symbiotic bacterium isolated from Lupinus micranthus and L. luteus grown in Northern Tunisia.</title>
        <authorList>
            <person name="Msaddak A."/>
            <person name="Rejili M."/>
            <person name="Duran D."/>
            <person name="Mars M."/>
            <person name="Palacios J.M."/>
            <person name="Ruiz-Argueso T."/>
            <person name="Rey L."/>
            <person name="Imperial J."/>
        </authorList>
    </citation>
    <scope>NUCLEOTIDE SEQUENCE [LARGE SCALE GENOMIC DNA]</scope>
    <source>
        <strain evidence="18 19">Lmie10</strain>
    </source>
</reference>
<dbReference type="InterPro" id="IPR011006">
    <property type="entry name" value="CheY-like_superfamily"/>
</dbReference>
<evidence type="ECO:0000313" key="18">
    <source>
        <dbReference type="EMBL" id="MPR28216.1"/>
    </source>
</evidence>
<keyword evidence="11" id="KW-0902">Two-component regulatory system</keyword>
<evidence type="ECO:0000259" key="16">
    <source>
        <dbReference type="PROSITE" id="PS50110"/>
    </source>
</evidence>
<dbReference type="FunFam" id="3.40.50.2300:FF:000121">
    <property type="entry name" value="Sensor histidine kinase RcsC"/>
    <property type="match status" value="1"/>
</dbReference>
<dbReference type="PANTHER" id="PTHR11920">
    <property type="entry name" value="GUANYLYL CYCLASE"/>
    <property type="match status" value="1"/>
</dbReference>
<dbReference type="GO" id="GO:0004016">
    <property type="term" value="F:adenylate cyclase activity"/>
    <property type="evidence" value="ECO:0007669"/>
    <property type="project" value="UniProtKB-ARBA"/>
</dbReference>
<dbReference type="SMART" id="SM00388">
    <property type="entry name" value="HisKA"/>
    <property type="match status" value="2"/>
</dbReference>
<keyword evidence="6" id="KW-0812">Transmembrane</keyword>
<dbReference type="Proteomes" id="UP000403266">
    <property type="component" value="Unassembled WGS sequence"/>
</dbReference>
<comment type="caution">
    <text evidence="18">The sequence shown here is derived from an EMBL/GenBank/DDBJ whole genome shotgun (WGS) entry which is preliminary data.</text>
</comment>
<dbReference type="PROSITE" id="PS00452">
    <property type="entry name" value="GUANYLATE_CYCLASE_1"/>
    <property type="match status" value="1"/>
</dbReference>
<dbReference type="Pfam" id="PF00512">
    <property type="entry name" value="HisKA"/>
    <property type="match status" value="1"/>
</dbReference>
<comment type="subcellular location">
    <subcellularLocation>
        <location evidence="2">Membrane</location>
    </subcellularLocation>
</comment>
<evidence type="ECO:0000256" key="1">
    <source>
        <dbReference type="ARBA" id="ARBA00000085"/>
    </source>
</evidence>
<dbReference type="Gene3D" id="3.40.50.2300">
    <property type="match status" value="1"/>
</dbReference>
<dbReference type="InterPro" id="IPR050401">
    <property type="entry name" value="Cyclic_nucleotide_synthase"/>
</dbReference>
<dbReference type="Gene3D" id="1.10.287.130">
    <property type="match status" value="2"/>
</dbReference>
<evidence type="ECO:0000256" key="13">
    <source>
        <dbReference type="ARBA" id="ARBA00023239"/>
    </source>
</evidence>
<dbReference type="GO" id="GO:0016020">
    <property type="term" value="C:membrane"/>
    <property type="evidence" value="ECO:0007669"/>
    <property type="project" value="UniProtKB-SubCell"/>
</dbReference>
<dbReference type="SUPFAM" id="SSF55073">
    <property type="entry name" value="Nucleotide cyclase"/>
    <property type="match status" value="1"/>
</dbReference>
<evidence type="ECO:0000256" key="3">
    <source>
        <dbReference type="ARBA" id="ARBA00012438"/>
    </source>
</evidence>
<evidence type="ECO:0000256" key="7">
    <source>
        <dbReference type="ARBA" id="ARBA00022741"/>
    </source>
</evidence>
<dbReference type="SUPFAM" id="SSF47384">
    <property type="entry name" value="Homodimeric domain of signal transducing histidine kinase"/>
    <property type="match status" value="1"/>
</dbReference>
<dbReference type="Gene3D" id="3.30.70.1230">
    <property type="entry name" value="Nucleotide cyclase"/>
    <property type="match status" value="1"/>
</dbReference>
<keyword evidence="8" id="KW-0418">Kinase</keyword>
<evidence type="ECO:0000256" key="14">
    <source>
        <dbReference type="PROSITE-ProRule" id="PRU00169"/>
    </source>
</evidence>
<evidence type="ECO:0000256" key="11">
    <source>
        <dbReference type="ARBA" id="ARBA00023012"/>
    </source>
</evidence>
<comment type="similarity">
    <text evidence="15">Belongs to the adenylyl cyclase class-4/guanylyl cyclase family.</text>
</comment>
<dbReference type="InterPro" id="IPR001054">
    <property type="entry name" value="A/G_cyclase"/>
</dbReference>
<evidence type="ECO:0000256" key="5">
    <source>
        <dbReference type="ARBA" id="ARBA00022679"/>
    </source>
</evidence>
<dbReference type="CDD" id="cd00082">
    <property type="entry name" value="HisKA"/>
    <property type="match status" value="2"/>
</dbReference>
<dbReference type="EC" id="2.7.13.3" evidence="3"/>
<feature type="domain" description="Guanylate cyclase" evidence="17">
    <location>
        <begin position="367"/>
        <end position="494"/>
    </location>
</feature>
<evidence type="ECO:0000256" key="12">
    <source>
        <dbReference type="ARBA" id="ARBA00023136"/>
    </source>
</evidence>
<sequence length="542" mass="60643">MKREPPPADNGSPVPLVRDDRERARLAHVRQELLAPVNAIAGYADILRDETDRLGLSSIMPDIERVLASAEALLGIVEGLLDAGTATARHEGESLAHFQERLLHDLRNPLNVIKGYGEMLLEDVADLGGTALRQDLERLLTEAARLLESLDWIVNFTRYQATVAEAEAERMRLMAVDPLLAMRPPETSRDRPRETGRILVVDDNASNRGLLLRRLEREGHQTIEARSGRQALQILDTEDVDLILLDLMMPDMNGLQVLERLKAHERLRDIPVIMISGLQETASIVRCIEAGAEDYLPKPFDQVLLRARINACLERKHWHDRELGYLAQLKAEKERSDALLRNILPGQIVGRLNCGEVVIADRFENVTILFCDLVGFTKVAARIAPGHLVENLNRIFSAFDTLAASLGIEKIKTIGDAYMAAAGLPEARLDHAEVMGELALQMLETLERLNYDAKIRFRARVGMHAGPVVAGVIGRNKFIYDVWGDTVNVASRLEDGSLPGRIQVSDELRVALEHRYEFEPRGTINIRGKGRITTAFLTERRR</sequence>
<dbReference type="CDD" id="cd07302">
    <property type="entry name" value="CHD"/>
    <property type="match status" value="1"/>
</dbReference>
<keyword evidence="12" id="KW-0472">Membrane</keyword>
<proteinExistence type="inferred from homology"/>